<evidence type="ECO:0000313" key="3">
    <source>
        <dbReference type="EMBL" id="KAH6697256.1"/>
    </source>
</evidence>
<feature type="compositionally biased region" description="Low complexity" evidence="1">
    <location>
        <begin position="1"/>
        <end position="15"/>
    </location>
</feature>
<name>A0A9P8VLV1_9PEZI</name>
<dbReference type="InterPro" id="IPR046676">
    <property type="entry name" value="DUF6546"/>
</dbReference>
<organism evidence="3 4">
    <name type="scientific">Plectosphaerella plurivora</name>
    <dbReference type="NCBI Taxonomy" id="936078"/>
    <lineage>
        <taxon>Eukaryota</taxon>
        <taxon>Fungi</taxon>
        <taxon>Dikarya</taxon>
        <taxon>Ascomycota</taxon>
        <taxon>Pezizomycotina</taxon>
        <taxon>Sordariomycetes</taxon>
        <taxon>Hypocreomycetidae</taxon>
        <taxon>Glomerellales</taxon>
        <taxon>Plectosphaerellaceae</taxon>
        <taxon>Plectosphaerella</taxon>
    </lineage>
</organism>
<sequence>MSSPDAAFSPSSSSPPIIPEAQNLPDPTTPTSTAATATTATTTASSSLDTPLRERGLMHSAVEDRDTDIATATASGTASAPGSGPADDKMVGWHSLPAELRSLILRYAIEAAQQKPRSYHLSALAVVCGEWQELVEAVNFASLKLISADLSDFDSLVNGRRRAWLRHIWLKVELPKYGKKKNCVPETDEEQQTNDIHFTTDVQSLFELLARWPVEDCPAGLEFELSARSPSDTQKLAGALGVTEEGDSRYFDSHLDFAFLDTQWLGSHGLPMVDVITKFAVLRRCWRNIDPNAILSIVSSLPRITELRYEPFQQFDDGAQEVLDMDRARLIPHWPKTLKRISLFEHFDQADEDMENGKGQNAPREDDTTDGGNVVFVDEAGVVLGEEFLDDNFVDVDDDDEEDDDLESDPNETEPRTCAALAMTVARRSIELEELSVAFMCDARHFFQPFFEVRTARQPDLPVWQSLRWLSLTSSALHYDTTAAQLNSLFLAAAKAARRMPALRAMEIFNTCKHCSGAFRYVVGTTSATIEWEGSWSVEIADNVERTWREVARTHAGCDLVVRECRRIPHKGMFHFVNHNLATRDLVVHNISANDMATKKYPAPAPRLRLR</sequence>
<accession>A0A9P8VLV1</accession>
<feature type="region of interest" description="Disordered" evidence="1">
    <location>
        <begin position="1"/>
        <end position="53"/>
    </location>
</feature>
<dbReference type="OrthoDB" id="4802432at2759"/>
<reference evidence="3" key="1">
    <citation type="journal article" date="2021" name="Nat. Commun.">
        <title>Genetic determinants of endophytism in the Arabidopsis root mycobiome.</title>
        <authorList>
            <person name="Mesny F."/>
            <person name="Miyauchi S."/>
            <person name="Thiergart T."/>
            <person name="Pickel B."/>
            <person name="Atanasova L."/>
            <person name="Karlsson M."/>
            <person name="Huettel B."/>
            <person name="Barry K.W."/>
            <person name="Haridas S."/>
            <person name="Chen C."/>
            <person name="Bauer D."/>
            <person name="Andreopoulos W."/>
            <person name="Pangilinan J."/>
            <person name="LaButti K."/>
            <person name="Riley R."/>
            <person name="Lipzen A."/>
            <person name="Clum A."/>
            <person name="Drula E."/>
            <person name="Henrissat B."/>
            <person name="Kohler A."/>
            <person name="Grigoriev I.V."/>
            <person name="Martin F.M."/>
            <person name="Hacquard S."/>
        </authorList>
    </citation>
    <scope>NUCLEOTIDE SEQUENCE</scope>
    <source>
        <strain evidence="3">MPI-SDFR-AT-0117</strain>
    </source>
</reference>
<dbReference type="Proteomes" id="UP000770015">
    <property type="component" value="Unassembled WGS sequence"/>
</dbReference>
<feature type="compositionally biased region" description="Acidic residues" evidence="1">
    <location>
        <begin position="394"/>
        <end position="412"/>
    </location>
</feature>
<protein>
    <recommendedName>
        <fullName evidence="2">DUF6546 domain-containing protein</fullName>
    </recommendedName>
</protein>
<proteinExistence type="predicted"/>
<comment type="caution">
    <text evidence="3">The sequence shown here is derived from an EMBL/GenBank/DDBJ whole genome shotgun (WGS) entry which is preliminary data.</text>
</comment>
<evidence type="ECO:0000313" key="4">
    <source>
        <dbReference type="Proteomes" id="UP000770015"/>
    </source>
</evidence>
<feature type="domain" description="DUF6546" evidence="2">
    <location>
        <begin position="406"/>
        <end position="587"/>
    </location>
</feature>
<dbReference type="EMBL" id="JAGSXJ010000001">
    <property type="protein sequence ID" value="KAH6697256.1"/>
    <property type="molecule type" value="Genomic_DNA"/>
</dbReference>
<feature type="region of interest" description="Disordered" evidence="1">
    <location>
        <begin position="353"/>
        <end position="372"/>
    </location>
</feature>
<dbReference type="AlphaFoldDB" id="A0A9P8VLV1"/>
<dbReference type="Pfam" id="PF20183">
    <property type="entry name" value="DUF6546"/>
    <property type="match status" value="1"/>
</dbReference>
<evidence type="ECO:0000256" key="1">
    <source>
        <dbReference type="SAM" id="MobiDB-lite"/>
    </source>
</evidence>
<feature type="compositionally biased region" description="Low complexity" evidence="1">
    <location>
        <begin position="24"/>
        <end position="50"/>
    </location>
</feature>
<feature type="region of interest" description="Disordered" evidence="1">
    <location>
        <begin position="394"/>
        <end position="415"/>
    </location>
</feature>
<keyword evidence="4" id="KW-1185">Reference proteome</keyword>
<evidence type="ECO:0000259" key="2">
    <source>
        <dbReference type="Pfam" id="PF20183"/>
    </source>
</evidence>
<gene>
    <name evidence="3" type="ORF">F5X68DRAFT_257480</name>
</gene>